<dbReference type="AlphaFoldDB" id="A0A443RXK7"/>
<dbReference type="CDD" id="cd00037">
    <property type="entry name" value="CLECT"/>
    <property type="match status" value="2"/>
</dbReference>
<keyword evidence="4" id="KW-0675">Receptor</keyword>
<dbReference type="PANTHER" id="PTHR22803">
    <property type="entry name" value="MANNOSE, PHOSPHOLIPASE, LECTIN RECEPTOR RELATED"/>
    <property type="match status" value="1"/>
</dbReference>
<dbReference type="PROSITE" id="PS00615">
    <property type="entry name" value="C_TYPE_LECTIN_1"/>
    <property type="match status" value="1"/>
</dbReference>
<dbReference type="OrthoDB" id="6515532at2759"/>
<sequence length="317" mass="36916">MNASLITIRSAEENEFIRQTFTRLTLWLGARRVSGTRQWKWIDGSDVIYTNWNPGEPNNDDTEECIQYYNNGPHAGFWNDYPCTPRRESAICEITLSDKEETKDEYSCEEGWTQFEQICYLWNTTEVSQKDNDAYCTFLNSKMVSIHSQSQLSFLNSKLSNLRFWTAGIRDKNDRNKFTWSDGTTWDFVNWAVNEPTRFSIEKCVVVSAGRYFTENCNNQHIQICQKNVTSKTSQSNAINQTYIFHQLLEMKYEILDLMTKLPESEALQNARAEHSDSHVYVFAIFFLVIFGVIAYLGATFYKNNGVRFGNTLLYTK</sequence>
<evidence type="ECO:0000259" key="3">
    <source>
        <dbReference type="PROSITE" id="PS50041"/>
    </source>
</evidence>
<reference evidence="4 5" key="1">
    <citation type="journal article" date="2018" name="Gigascience">
        <title>Genomes of trombidid mites reveal novel predicted allergens and laterally-transferred genes associated with secondary metabolism.</title>
        <authorList>
            <person name="Dong X."/>
            <person name="Chaisiri K."/>
            <person name="Xia D."/>
            <person name="Armstrong S.D."/>
            <person name="Fang Y."/>
            <person name="Donnelly M.J."/>
            <person name="Kadowaki T."/>
            <person name="McGarry J.W."/>
            <person name="Darby A.C."/>
            <person name="Makepeace B.L."/>
        </authorList>
    </citation>
    <scope>NUCLEOTIDE SEQUENCE [LARGE SCALE GENOMIC DNA]</scope>
    <source>
        <strain evidence="4">UoL-UT</strain>
    </source>
</reference>
<protein>
    <submittedName>
        <fullName evidence="4">Macrophage mannose receptor 1-like isoform X1</fullName>
    </submittedName>
</protein>
<dbReference type="PROSITE" id="PS50041">
    <property type="entry name" value="C_TYPE_LECTIN_2"/>
    <property type="match status" value="2"/>
</dbReference>
<name>A0A443RXK7_9ACAR</name>
<feature type="domain" description="C-type lectin" evidence="3">
    <location>
        <begin position="1"/>
        <end position="83"/>
    </location>
</feature>
<dbReference type="SMART" id="SM00034">
    <property type="entry name" value="CLECT"/>
    <property type="match status" value="2"/>
</dbReference>
<keyword evidence="1" id="KW-1015">Disulfide bond</keyword>
<feature type="non-terminal residue" evidence="4">
    <location>
        <position position="317"/>
    </location>
</feature>
<dbReference type="Pfam" id="PF00059">
    <property type="entry name" value="Lectin_C"/>
    <property type="match status" value="2"/>
</dbReference>
<organism evidence="4 5">
    <name type="scientific">Leptotrombidium deliense</name>
    <dbReference type="NCBI Taxonomy" id="299467"/>
    <lineage>
        <taxon>Eukaryota</taxon>
        <taxon>Metazoa</taxon>
        <taxon>Ecdysozoa</taxon>
        <taxon>Arthropoda</taxon>
        <taxon>Chelicerata</taxon>
        <taxon>Arachnida</taxon>
        <taxon>Acari</taxon>
        <taxon>Acariformes</taxon>
        <taxon>Trombidiformes</taxon>
        <taxon>Prostigmata</taxon>
        <taxon>Anystina</taxon>
        <taxon>Parasitengona</taxon>
        <taxon>Trombiculoidea</taxon>
        <taxon>Trombiculidae</taxon>
        <taxon>Leptotrombidium</taxon>
    </lineage>
</organism>
<keyword evidence="2" id="KW-1133">Transmembrane helix</keyword>
<gene>
    <name evidence="4" type="ORF">B4U80_12155</name>
</gene>
<dbReference type="Proteomes" id="UP000288716">
    <property type="component" value="Unassembled WGS sequence"/>
</dbReference>
<evidence type="ECO:0000256" key="2">
    <source>
        <dbReference type="SAM" id="Phobius"/>
    </source>
</evidence>
<dbReference type="InterPro" id="IPR016187">
    <property type="entry name" value="CTDL_fold"/>
</dbReference>
<dbReference type="InterPro" id="IPR016186">
    <property type="entry name" value="C-type_lectin-like/link_sf"/>
</dbReference>
<dbReference type="STRING" id="299467.A0A443RXK7"/>
<keyword evidence="2" id="KW-0472">Membrane</keyword>
<evidence type="ECO:0000313" key="4">
    <source>
        <dbReference type="EMBL" id="RWS20102.1"/>
    </source>
</evidence>
<dbReference type="InterPro" id="IPR001304">
    <property type="entry name" value="C-type_lectin-like"/>
</dbReference>
<evidence type="ECO:0000313" key="5">
    <source>
        <dbReference type="Proteomes" id="UP000288716"/>
    </source>
</evidence>
<dbReference type="SUPFAM" id="SSF56436">
    <property type="entry name" value="C-type lectin-like"/>
    <property type="match status" value="2"/>
</dbReference>
<proteinExistence type="predicted"/>
<comment type="caution">
    <text evidence="4">The sequence shown here is derived from an EMBL/GenBank/DDBJ whole genome shotgun (WGS) entry which is preliminary data.</text>
</comment>
<feature type="domain" description="C-type lectin" evidence="3">
    <location>
        <begin position="115"/>
        <end position="226"/>
    </location>
</feature>
<dbReference type="Gene3D" id="3.10.100.10">
    <property type="entry name" value="Mannose-Binding Protein A, subunit A"/>
    <property type="match status" value="2"/>
</dbReference>
<dbReference type="InterPro" id="IPR018378">
    <property type="entry name" value="C-type_lectin_CS"/>
</dbReference>
<accession>A0A443RXK7</accession>
<evidence type="ECO:0000256" key="1">
    <source>
        <dbReference type="ARBA" id="ARBA00023157"/>
    </source>
</evidence>
<dbReference type="VEuPathDB" id="VectorBase:LDEU011938"/>
<keyword evidence="5" id="KW-1185">Reference proteome</keyword>
<feature type="transmembrane region" description="Helical" evidence="2">
    <location>
        <begin position="280"/>
        <end position="299"/>
    </location>
</feature>
<dbReference type="InterPro" id="IPR050111">
    <property type="entry name" value="C-type_lectin/snaclec_domain"/>
</dbReference>
<keyword evidence="2" id="KW-0812">Transmembrane</keyword>
<dbReference type="EMBL" id="NCKV01020035">
    <property type="protein sequence ID" value="RWS20102.1"/>
    <property type="molecule type" value="Genomic_DNA"/>
</dbReference>